<feature type="domain" description="LysM" evidence="3">
    <location>
        <begin position="207"/>
        <end position="228"/>
    </location>
</feature>
<protein>
    <submittedName>
        <fullName evidence="4">LysM domain-containing protein</fullName>
    </submittedName>
</protein>
<evidence type="ECO:0000256" key="1">
    <source>
        <dbReference type="SAM" id="MobiDB-lite"/>
    </source>
</evidence>
<keyword evidence="2" id="KW-0732">Signal</keyword>
<dbReference type="STRING" id="582692.SAMN05720606_119110"/>
<feature type="region of interest" description="Disordered" evidence="1">
    <location>
        <begin position="157"/>
        <end position="177"/>
    </location>
</feature>
<evidence type="ECO:0000256" key="2">
    <source>
        <dbReference type="SAM" id="SignalP"/>
    </source>
</evidence>
<gene>
    <name evidence="4" type="ORF">SAMN05720606_119110</name>
</gene>
<keyword evidence="5" id="KW-1185">Reference proteome</keyword>
<reference evidence="5" key="1">
    <citation type="submission" date="2016-10" db="EMBL/GenBank/DDBJ databases">
        <authorList>
            <person name="Varghese N."/>
            <person name="Submissions S."/>
        </authorList>
    </citation>
    <scope>NUCLEOTIDE SEQUENCE [LARGE SCALE GENOMIC DNA]</scope>
    <source>
        <strain evidence="5">BL9</strain>
    </source>
</reference>
<feature type="signal peptide" evidence="2">
    <location>
        <begin position="1"/>
        <end position="34"/>
    </location>
</feature>
<dbReference type="Pfam" id="PF01476">
    <property type="entry name" value="LysM"/>
    <property type="match status" value="1"/>
</dbReference>
<dbReference type="InterPro" id="IPR018392">
    <property type="entry name" value="LysM"/>
</dbReference>
<evidence type="ECO:0000313" key="4">
    <source>
        <dbReference type="EMBL" id="SCZ07558.1"/>
    </source>
</evidence>
<evidence type="ECO:0000313" key="5">
    <source>
        <dbReference type="Proteomes" id="UP000198538"/>
    </source>
</evidence>
<dbReference type="EMBL" id="FMVM01000019">
    <property type="protein sequence ID" value="SCZ07558.1"/>
    <property type="molecule type" value="Genomic_DNA"/>
</dbReference>
<dbReference type="AlphaFoldDB" id="A0A1G5L5D8"/>
<feature type="region of interest" description="Disordered" evidence="1">
    <location>
        <begin position="267"/>
        <end position="322"/>
    </location>
</feature>
<feature type="compositionally biased region" description="Basic and acidic residues" evidence="1">
    <location>
        <begin position="296"/>
        <end position="306"/>
    </location>
</feature>
<sequence>MKKTTTSKAIKVTSALALTLALGGGLVATTAVHADPAAKASDALQNKRTAPMGSHILKPPGEAERGLGPWFGPHAEEVLSVLGITKDELKEAIKADKSLAEIAASKKVETQTLIDKLVATEKKELQLQLTDSKITQTQYNERLAALTERVSELVNEKPSALRAKKPEHPVPGMGLPGRGFGPEVDRNLDKLASLLGVTTNELTSSLKKGDTLAAIASAQKVNVQTLIQQLATDRTADLQQELKDGKITQAQYDERVADLTQRITDLVNGKRPSVRPEHHHGSRLKDESGTPVKPLPENDKTDKAGTTDHAGTNTSDLSKDPA</sequence>
<feature type="region of interest" description="Disordered" evidence="1">
    <location>
        <begin position="42"/>
        <end position="67"/>
    </location>
</feature>
<organism evidence="4 5">
    <name type="scientific">Paenibacillus polysaccharolyticus</name>
    <dbReference type="NCBI Taxonomy" id="582692"/>
    <lineage>
        <taxon>Bacteria</taxon>
        <taxon>Bacillati</taxon>
        <taxon>Bacillota</taxon>
        <taxon>Bacilli</taxon>
        <taxon>Bacillales</taxon>
        <taxon>Paenibacillaceae</taxon>
        <taxon>Paenibacillus</taxon>
    </lineage>
</organism>
<proteinExistence type="predicted"/>
<accession>A0A1G5L5D8</accession>
<dbReference type="RefSeq" id="WP_090924182.1">
    <property type="nucleotide sequence ID" value="NZ_FMVM01000019.1"/>
</dbReference>
<name>A0A1G5L5D8_9BACL</name>
<feature type="chain" id="PRO_5039316839" evidence="2">
    <location>
        <begin position="35"/>
        <end position="322"/>
    </location>
</feature>
<evidence type="ECO:0000259" key="3">
    <source>
        <dbReference type="Pfam" id="PF01476"/>
    </source>
</evidence>
<dbReference type="Proteomes" id="UP000198538">
    <property type="component" value="Unassembled WGS sequence"/>
</dbReference>